<keyword evidence="9" id="KW-1185">Reference proteome</keyword>
<evidence type="ECO:0000256" key="6">
    <source>
        <dbReference type="SAM" id="SignalP"/>
    </source>
</evidence>
<feature type="chain" id="PRO_5004927976" evidence="6">
    <location>
        <begin position="29"/>
        <end position="496"/>
    </location>
</feature>
<name>W9QPY4_9ROSA</name>
<dbReference type="eggNOG" id="KOG1339">
    <property type="taxonomic scope" value="Eukaryota"/>
</dbReference>
<dbReference type="InterPro" id="IPR021109">
    <property type="entry name" value="Peptidase_aspartic_dom_sf"/>
</dbReference>
<organism evidence="8 9">
    <name type="scientific">Morus notabilis</name>
    <dbReference type="NCBI Taxonomy" id="981085"/>
    <lineage>
        <taxon>Eukaryota</taxon>
        <taxon>Viridiplantae</taxon>
        <taxon>Streptophyta</taxon>
        <taxon>Embryophyta</taxon>
        <taxon>Tracheophyta</taxon>
        <taxon>Spermatophyta</taxon>
        <taxon>Magnoliopsida</taxon>
        <taxon>eudicotyledons</taxon>
        <taxon>Gunneridae</taxon>
        <taxon>Pentapetalae</taxon>
        <taxon>rosids</taxon>
        <taxon>fabids</taxon>
        <taxon>Rosales</taxon>
        <taxon>Moraceae</taxon>
        <taxon>Moreae</taxon>
        <taxon>Morus</taxon>
    </lineage>
</organism>
<evidence type="ECO:0000256" key="1">
    <source>
        <dbReference type="ARBA" id="ARBA00007447"/>
    </source>
</evidence>
<evidence type="ECO:0000256" key="3">
    <source>
        <dbReference type="ARBA" id="ARBA00022750"/>
    </source>
</evidence>
<sequence>MAQFQCLSKTHILVLHTTLLLTIFQTHNFHFSCSSKPTLGFSLKLIPRDSPESPLYPGNLTQIRRVERLINFSKARARYLKYSTTSSTIMSISNGTKSSLELLEAGKMFMALYRGGFYYVVETVIGSLRDTQFLLMDTGAGLVWTQCMPCTRCYTQPTSLYDSRRSTSYRKLPCDHFLCRGYDRWSSQDRHPAGIDGSQALYQCINKECVYDIKYGHGAGPTKGVASLETFYFALNAGVVQAFNGIIFGCSNDNMNFEFKDTPISGIMGLSWSPDSLVSQLAHSIQRRFSYCLVPYDEGRAVPSLLTFGGAIPSPIGNLQTTKFLKTPINIYHFYLNLLDVSVGGNRIGFPSDTFKPNQDGSGGIFIDSGSILTFVNNEDLPNGRNPYEEVIGAFQRHYDSFNLKRKENVPERLELCYEKPGDFSHFATMTYHFDGADYIVEGKYANHFNNVDGYFCVALLGGNRISILGAWHQQNKRIIYDGNIDSLHFIDEKCI</sequence>
<evidence type="ECO:0000259" key="7">
    <source>
        <dbReference type="PROSITE" id="PS51767"/>
    </source>
</evidence>
<comment type="similarity">
    <text evidence="1">Belongs to the peptidase A1 family.</text>
</comment>
<dbReference type="InterPro" id="IPR032799">
    <property type="entry name" value="TAXi_C"/>
</dbReference>
<dbReference type="PANTHER" id="PTHR47967">
    <property type="entry name" value="OS07G0603500 PROTEIN-RELATED"/>
    <property type="match status" value="1"/>
</dbReference>
<proteinExistence type="inferred from homology"/>
<dbReference type="PANTHER" id="PTHR47967:SF123">
    <property type="entry name" value="ASPARTIC PROTEINASE NEPENTHESIN-1-LIKE"/>
    <property type="match status" value="1"/>
</dbReference>
<reference evidence="9" key="1">
    <citation type="submission" date="2013-01" db="EMBL/GenBank/DDBJ databases">
        <title>Draft Genome Sequence of a Mulberry Tree, Morus notabilis C.K. Schneid.</title>
        <authorList>
            <person name="He N."/>
            <person name="Zhao S."/>
        </authorList>
    </citation>
    <scope>NUCLEOTIDE SEQUENCE</scope>
</reference>
<dbReference type="GO" id="GO:0006508">
    <property type="term" value="P:proteolysis"/>
    <property type="evidence" value="ECO:0007669"/>
    <property type="project" value="UniProtKB-KW"/>
</dbReference>
<evidence type="ECO:0000256" key="4">
    <source>
        <dbReference type="ARBA" id="ARBA00022801"/>
    </source>
</evidence>
<gene>
    <name evidence="8" type="ORF">L484_017792</name>
</gene>
<dbReference type="EMBL" id="KE343994">
    <property type="protein sequence ID" value="EXB50255.1"/>
    <property type="molecule type" value="Genomic_DNA"/>
</dbReference>
<keyword evidence="4" id="KW-0378">Hydrolase</keyword>
<dbReference type="Pfam" id="PF14543">
    <property type="entry name" value="TAXi_N"/>
    <property type="match status" value="1"/>
</dbReference>
<dbReference type="InterPro" id="IPR033121">
    <property type="entry name" value="PEPTIDASE_A1"/>
</dbReference>
<protein>
    <submittedName>
        <fullName evidence="8">Aspartic proteinase nepenthesin-2</fullName>
    </submittedName>
</protein>
<dbReference type="Pfam" id="PF14541">
    <property type="entry name" value="TAXi_C"/>
    <property type="match status" value="1"/>
</dbReference>
<evidence type="ECO:0000313" key="9">
    <source>
        <dbReference type="Proteomes" id="UP000030645"/>
    </source>
</evidence>
<dbReference type="InterPro" id="IPR034161">
    <property type="entry name" value="Pepsin-like_plant"/>
</dbReference>
<dbReference type="GO" id="GO:0004190">
    <property type="term" value="F:aspartic-type endopeptidase activity"/>
    <property type="evidence" value="ECO:0007669"/>
    <property type="project" value="UniProtKB-KW"/>
</dbReference>
<dbReference type="InterPro" id="IPR032861">
    <property type="entry name" value="TAXi_N"/>
</dbReference>
<accession>W9QPY4</accession>
<evidence type="ECO:0000313" key="8">
    <source>
        <dbReference type="EMBL" id="EXB50255.1"/>
    </source>
</evidence>
<dbReference type="CDD" id="cd05476">
    <property type="entry name" value="pepsin_A_like_plant"/>
    <property type="match status" value="1"/>
</dbReference>
<dbReference type="Proteomes" id="UP000030645">
    <property type="component" value="Unassembled WGS sequence"/>
</dbReference>
<feature type="signal peptide" evidence="6">
    <location>
        <begin position="1"/>
        <end position="28"/>
    </location>
</feature>
<evidence type="ECO:0000256" key="2">
    <source>
        <dbReference type="ARBA" id="ARBA00022670"/>
    </source>
</evidence>
<keyword evidence="2" id="KW-0645">Protease</keyword>
<keyword evidence="6" id="KW-0732">Signal</keyword>
<dbReference type="InterPro" id="IPR051708">
    <property type="entry name" value="Plant_Aspart_Prot_A1"/>
</dbReference>
<feature type="domain" description="Peptidase A1" evidence="7">
    <location>
        <begin position="119"/>
        <end position="491"/>
    </location>
</feature>
<keyword evidence="3" id="KW-0064">Aspartyl protease</keyword>
<dbReference type="GO" id="GO:0005576">
    <property type="term" value="C:extracellular region"/>
    <property type="evidence" value="ECO:0007669"/>
    <property type="project" value="TreeGrafter"/>
</dbReference>
<dbReference type="Gene3D" id="2.40.70.10">
    <property type="entry name" value="Acid Proteases"/>
    <property type="match status" value="2"/>
</dbReference>
<dbReference type="SUPFAM" id="SSF50630">
    <property type="entry name" value="Acid proteases"/>
    <property type="match status" value="1"/>
</dbReference>
<dbReference type="PROSITE" id="PS51767">
    <property type="entry name" value="PEPTIDASE_A1"/>
    <property type="match status" value="1"/>
</dbReference>
<evidence type="ECO:0000256" key="5">
    <source>
        <dbReference type="ARBA" id="ARBA00023180"/>
    </source>
</evidence>
<dbReference type="AlphaFoldDB" id="W9QPY4"/>
<dbReference type="STRING" id="981085.W9QPY4"/>
<keyword evidence="5" id="KW-0325">Glycoprotein</keyword>